<dbReference type="EMBL" id="LEPB01000004">
    <property type="protein sequence ID" value="RCA10742.1"/>
    <property type="molecule type" value="Genomic_DNA"/>
</dbReference>
<accession>A0A367CEF2</accession>
<dbReference type="PANTHER" id="PTHR32502:SF8">
    <property type="entry name" value="N-ACETYLGALACTOSAMINE PERMEASE IIC COMPONENT 1"/>
    <property type="match status" value="1"/>
</dbReference>
<reference evidence="10 11" key="1">
    <citation type="submission" date="2015-06" db="EMBL/GenBank/DDBJ databases">
        <title>The Genome Sequence of Enterococcus durans 4EA1.</title>
        <authorList>
            <consortium name="The Broad Institute Genomics Platform"/>
            <consortium name="The Broad Institute Genome Sequencing Center for Infectious Disease"/>
            <person name="Earl A.M."/>
            <person name="Van Tyne D."/>
            <person name="Lebreton F."/>
            <person name="Saavedra J.T."/>
            <person name="Gilmore M.S."/>
            <person name="Manson Mcguire A."/>
            <person name="Clock S."/>
            <person name="Crupain M."/>
            <person name="Rangan U."/>
            <person name="Young S."/>
            <person name="Abouelleil A."/>
            <person name="Cao P."/>
            <person name="Chapman S.B."/>
            <person name="Griggs A."/>
            <person name="Priest M."/>
            <person name="Shea T."/>
            <person name="Wortman J."/>
            <person name="Nusbaum C."/>
            <person name="Birren B."/>
        </authorList>
    </citation>
    <scope>NUCLEOTIDE SEQUENCE [LARGE SCALE GENOMIC DNA]</scope>
    <source>
        <strain evidence="10 11">4EA1</strain>
    </source>
</reference>
<feature type="transmembrane region" description="Helical" evidence="9">
    <location>
        <begin position="137"/>
        <end position="159"/>
    </location>
</feature>
<evidence type="ECO:0000313" key="10">
    <source>
        <dbReference type="EMBL" id="RCA10742.1"/>
    </source>
</evidence>
<evidence type="ECO:0000256" key="5">
    <source>
        <dbReference type="ARBA" id="ARBA00022683"/>
    </source>
</evidence>
<keyword evidence="8 9" id="KW-0472">Membrane</keyword>
<feature type="transmembrane region" description="Helical" evidence="9">
    <location>
        <begin position="204"/>
        <end position="235"/>
    </location>
</feature>
<dbReference type="RefSeq" id="WP_113845667.1">
    <property type="nucleotide sequence ID" value="NZ_LEPB01000004.1"/>
</dbReference>
<dbReference type="Pfam" id="PF03609">
    <property type="entry name" value="EII-Sor"/>
    <property type="match status" value="1"/>
</dbReference>
<evidence type="ECO:0000256" key="7">
    <source>
        <dbReference type="ARBA" id="ARBA00022989"/>
    </source>
</evidence>
<keyword evidence="7 9" id="KW-1133">Transmembrane helix</keyword>
<dbReference type="PROSITE" id="PS51106">
    <property type="entry name" value="PTS_EIIC_TYPE_4"/>
    <property type="match status" value="1"/>
</dbReference>
<proteinExistence type="predicted"/>
<dbReference type="AlphaFoldDB" id="A0A367CEF2"/>
<protein>
    <recommendedName>
        <fullName evidence="12">PTS sugar transporter subunit IIC</fullName>
    </recommendedName>
</protein>
<evidence type="ECO:0000256" key="4">
    <source>
        <dbReference type="ARBA" id="ARBA00022597"/>
    </source>
</evidence>
<evidence type="ECO:0000256" key="2">
    <source>
        <dbReference type="ARBA" id="ARBA00022448"/>
    </source>
</evidence>
<organism evidence="10 11">
    <name type="scientific">Enterococcus durans</name>
    <dbReference type="NCBI Taxonomy" id="53345"/>
    <lineage>
        <taxon>Bacteria</taxon>
        <taxon>Bacillati</taxon>
        <taxon>Bacillota</taxon>
        <taxon>Bacilli</taxon>
        <taxon>Lactobacillales</taxon>
        <taxon>Enterococcaceae</taxon>
        <taxon>Enterococcus</taxon>
    </lineage>
</organism>
<comment type="subcellular location">
    <subcellularLocation>
        <location evidence="1">Cell membrane</location>
        <topology evidence="1">Multi-pass membrane protein</topology>
    </subcellularLocation>
</comment>
<keyword evidence="5" id="KW-0598">Phosphotransferase system</keyword>
<evidence type="ECO:0000256" key="1">
    <source>
        <dbReference type="ARBA" id="ARBA00004651"/>
    </source>
</evidence>
<dbReference type="PANTHER" id="PTHR32502">
    <property type="entry name" value="N-ACETYLGALACTOSAMINE PERMEASE II COMPONENT-RELATED"/>
    <property type="match status" value="1"/>
</dbReference>
<evidence type="ECO:0000256" key="6">
    <source>
        <dbReference type="ARBA" id="ARBA00022692"/>
    </source>
</evidence>
<keyword evidence="2" id="KW-0813">Transport</keyword>
<dbReference type="Proteomes" id="UP000252797">
    <property type="component" value="Unassembled WGS sequence"/>
</dbReference>
<evidence type="ECO:0008006" key="12">
    <source>
        <dbReference type="Google" id="ProtNLM"/>
    </source>
</evidence>
<evidence type="ECO:0000256" key="3">
    <source>
        <dbReference type="ARBA" id="ARBA00022475"/>
    </source>
</evidence>
<keyword evidence="6 9" id="KW-0812">Transmembrane</keyword>
<evidence type="ECO:0000256" key="9">
    <source>
        <dbReference type="SAM" id="Phobius"/>
    </source>
</evidence>
<comment type="caution">
    <text evidence="10">The sequence shown here is derived from an EMBL/GenBank/DDBJ whole genome shotgun (WGS) entry which is preliminary data.</text>
</comment>
<name>A0A367CEF2_9ENTE</name>
<dbReference type="GO" id="GO:0009401">
    <property type="term" value="P:phosphoenolpyruvate-dependent sugar phosphotransferase system"/>
    <property type="evidence" value="ECO:0007669"/>
    <property type="project" value="UniProtKB-KW"/>
</dbReference>
<dbReference type="InterPro" id="IPR050303">
    <property type="entry name" value="GatZ_KbaZ_carbometab"/>
</dbReference>
<feature type="transmembrane region" description="Helical" evidence="9">
    <location>
        <begin position="96"/>
        <end position="117"/>
    </location>
</feature>
<dbReference type="GO" id="GO:0005886">
    <property type="term" value="C:plasma membrane"/>
    <property type="evidence" value="ECO:0007669"/>
    <property type="project" value="UniProtKB-SubCell"/>
</dbReference>
<sequence length="271" mass="29535">MFNALMVALVMYLSKFLDWGYLNIQVRPIILGPLVGLVLGDLTQGIITGAAIEAVFMGTFSVGGSVPSDVAAGAVMGTAFGILTGKGVATGVALAIPVGLLTTLLFNLVVLFFNFLVDYEDRAIANKQDYKFNGAHYFAMFFYPIPFAIMAFFAIYAGVAPIEEFMNNMPVQINQMLNVMAQMLPALGMAILTKSMWDKEIMPFFFIGFALAAYLGLDTMAIAILGASAAIYFIFTDFKRKKEMAAMKRTNTVTPVTSDPNMTNEMEDFLS</sequence>
<evidence type="ECO:0000256" key="8">
    <source>
        <dbReference type="ARBA" id="ARBA00023136"/>
    </source>
</evidence>
<keyword evidence="4" id="KW-0762">Sugar transport</keyword>
<gene>
    <name evidence="10" type="ORF">EA71_01495</name>
</gene>
<keyword evidence="3" id="KW-1003">Cell membrane</keyword>
<dbReference type="InterPro" id="IPR004700">
    <property type="entry name" value="PTS_IIC_man"/>
</dbReference>
<evidence type="ECO:0000313" key="11">
    <source>
        <dbReference type="Proteomes" id="UP000252797"/>
    </source>
</evidence>